<dbReference type="Proteomes" id="UP000253606">
    <property type="component" value="Chromosome"/>
</dbReference>
<dbReference type="AlphaFoldDB" id="A0A2Z5GAM3"/>
<gene>
    <name evidence="1" type="ORF">ACPOL_6544</name>
</gene>
<dbReference type="EMBL" id="CP030840">
    <property type="protein sequence ID" value="AXC15764.1"/>
    <property type="molecule type" value="Genomic_DNA"/>
</dbReference>
<protein>
    <submittedName>
        <fullName evidence="1">Uncharacterized protein</fullName>
    </submittedName>
</protein>
<evidence type="ECO:0000313" key="2">
    <source>
        <dbReference type="Proteomes" id="UP000253606"/>
    </source>
</evidence>
<sequence length="79" mass="9026">MPKLRSLPFKTAIIERYRRAAPRREHHPGLVGPRVSASTVGDLNQCSNVPKEQTFPAIWVDNDKAWHHSHTRSQRLSST</sequence>
<proteinExistence type="predicted"/>
<accession>A0A2Z5GAM3</accession>
<reference evidence="1 2" key="1">
    <citation type="journal article" date="2018" name="Front. Microbiol.">
        <title>Hydrolytic Capabilities as a Key to Environmental Success: Chitinolytic and Cellulolytic Acidobacteria From Acidic Sub-arctic Soils and Boreal Peatlands.</title>
        <authorList>
            <person name="Belova S.E."/>
            <person name="Ravin N.V."/>
            <person name="Pankratov T.A."/>
            <person name="Rakitin A.L."/>
            <person name="Ivanova A.A."/>
            <person name="Beletsky A.V."/>
            <person name="Mardanov A.V."/>
            <person name="Sinninghe Damste J.S."/>
            <person name="Dedysh S.N."/>
        </authorList>
    </citation>
    <scope>NUCLEOTIDE SEQUENCE [LARGE SCALE GENOMIC DNA]</scope>
    <source>
        <strain evidence="1 2">SBC82</strain>
    </source>
</reference>
<evidence type="ECO:0000313" key="1">
    <source>
        <dbReference type="EMBL" id="AXC15764.1"/>
    </source>
</evidence>
<keyword evidence="2" id="KW-1185">Reference proteome</keyword>
<name>A0A2Z5GAM3_9BACT</name>
<dbReference type="KEGG" id="abas:ACPOL_6544"/>
<organism evidence="1 2">
    <name type="scientific">Acidisarcina polymorpha</name>
    <dbReference type="NCBI Taxonomy" id="2211140"/>
    <lineage>
        <taxon>Bacteria</taxon>
        <taxon>Pseudomonadati</taxon>
        <taxon>Acidobacteriota</taxon>
        <taxon>Terriglobia</taxon>
        <taxon>Terriglobales</taxon>
        <taxon>Acidobacteriaceae</taxon>
        <taxon>Acidisarcina</taxon>
    </lineage>
</organism>